<organism evidence="2">
    <name type="scientific">bioreactor metagenome</name>
    <dbReference type="NCBI Taxonomy" id="1076179"/>
    <lineage>
        <taxon>unclassified sequences</taxon>
        <taxon>metagenomes</taxon>
        <taxon>ecological metagenomes</taxon>
    </lineage>
</organism>
<dbReference type="AlphaFoldDB" id="A0A645DKE3"/>
<dbReference type="InterPro" id="IPR043519">
    <property type="entry name" value="NT_sf"/>
</dbReference>
<evidence type="ECO:0000313" key="2">
    <source>
        <dbReference type="EMBL" id="MPM89737.1"/>
    </source>
</evidence>
<comment type="caution">
    <text evidence="2">The sequence shown here is derived from an EMBL/GenBank/DDBJ whole genome shotgun (WGS) entry which is preliminary data.</text>
</comment>
<name>A0A645DKE3_9ZZZZ</name>
<dbReference type="Gene3D" id="3.30.460.10">
    <property type="entry name" value="Beta Polymerase, domain 2"/>
    <property type="match status" value="1"/>
</dbReference>
<dbReference type="EMBL" id="VSSQ01037121">
    <property type="protein sequence ID" value="MPM89737.1"/>
    <property type="molecule type" value="Genomic_DNA"/>
</dbReference>
<dbReference type="Pfam" id="PF18765">
    <property type="entry name" value="Polbeta"/>
    <property type="match status" value="1"/>
</dbReference>
<proteinExistence type="predicted"/>
<feature type="domain" description="Polymerase beta nucleotidyltransferase" evidence="1">
    <location>
        <begin position="12"/>
        <end position="101"/>
    </location>
</feature>
<accession>A0A645DKE3</accession>
<dbReference type="InterPro" id="IPR041633">
    <property type="entry name" value="Polbeta"/>
</dbReference>
<reference evidence="2" key="1">
    <citation type="submission" date="2019-08" db="EMBL/GenBank/DDBJ databases">
        <authorList>
            <person name="Kucharzyk K."/>
            <person name="Murdoch R.W."/>
            <person name="Higgins S."/>
            <person name="Loffler F."/>
        </authorList>
    </citation>
    <scope>NUCLEOTIDE SEQUENCE</scope>
</reference>
<dbReference type="CDD" id="cd05403">
    <property type="entry name" value="NT_KNTase_like"/>
    <property type="match status" value="1"/>
</dbReference>
<evidence type="ECO:0000259" key="1">
    <source>
        <dbReference type="Pfam" id="PF18765"/>
    </source>
</evidence>
<sequence length="101" mass="11819">MYGLLDKDIDYIIDALNKFPQIEKGIIFGSRAMGNYKKGSDIDLAIIGGKITNNVLYDLHDYINEIYPLPYFFDILYYDDIINENLKKHIDDFGKIVYERN</sequence>
<gene>
    <name evidence="2" type="ORF">SDC9_136849</name>
</gene>
<dbReference type="SUPFAM" id="SSF81301">
    <property type="entry name" value="Nucleotidyltransferase"/>
    <property type="match status" value="1"/>
</dbReference>
<protein>
    <recommendedName>
        <fullName evidence="1">Polymerase beta nucleotidyltransferase domain-containing protein</fullName>
    </recommendedName>
</protein>